<dbReference type="RefSeq" id="WP_387979299.1">
    <property type="nucleotide sequence ID" value="NZ_JBHRWO010000021.1"/>
</dbReference>
<evidence type="ECO:0000313" key="1">
    <source>
        <dbReference type="EMBL" id="MFC3495028.1"/>
    </source>
</evidence>
<dbReference type="EMBL" id="JBHRWO010000021">
    <property type="protein sequence ID" value="MFC3495028.1"/>
    <property type="molecule type" value="Genomic_DNA"/>
</dbReference>
<keyword evidence="2" id="KW-1185">Reference proteome</keyword>
<sequence>MIRHLPQYLQVRYLAYLAITKGPDAGAAATRKITGLYPAGLTPDYEPEPLAGFKALRDLDTERYAPPSETELEIDKAANAGDWRTAASLLDQTWRRWDERSHVTYLLSRAAAKNDSWLTEWEASEPDDPGALLVRANRTVRYAWDVRGALPAGHLTGKQVHGFRHYIELAEGFMEKAIAAAPEDPTPYRYMIRIARGRGWPHEAMEKLWGEFTSRHPHGFDGHLSALQYWCAKWRGSNDKARSFAAEAAENAPQGTFLSVLPLIAAFEEHGLTAHRQYRTPQVTSAVDSCLEELSSFGEVDSHIVRQVRHVLAYFLNRLGRHGEAAEQFRAVDGYILTLPWSYYPNAVQEYGWYRRDSVRRQR</sequence>
<evidence type="ECO:0008006" key="3">
    <source>
        <dbReference type="Google" id="ProtNLM"/>
    </source>
</evidence>
<comment type="caution">
    <text evidence="1">The sequence shown here is derived from an EMBL/GenBank/DDBJ whole genome shotgun (WGS) entry which is preliminary data.</text>
</comment>
<protein>
    <recommendedName>
        <fullName evidence="3">DUF4034 domain-containing protein</fullName>
    </recommendedName>
</protein>
<dbReference type="Proteomes" id="UP001595712">
    <property type="component" value="Unassembled WGS sequence"/>
</dbReference>
<accession>A0ABV7Q5K7</accession>
<dbReference type="InterPro" id="IPR011990">
    <property type="entry name" value="TPR-like_helical_dom_sf"/>
</dbReference>
<reference evidence="2" key="1">
    <citation type="journal article" date="2019" name="Int. J. Syst. Evol. Microbiol.">
        <title>The Global Catalogue of Microorganisms (GCM) 10K type strain sequencing project: providing services to taxonomists for standard genome sequencing and annotation.</title>
        <authorList>
            <consortium name="The Broad Institute Genomics Platform"/>
            <consortium name="The Broad Institute Genome Sequencing Center for Infectious Disease"/>
            <person name="Wu L."/>
            <person name="Ma J."/>
        </authorList>
    </citation>
    <scope>NUCLEOTIDE SEQUENCE [LARGE SCALE GENOMIC DNA]</scope>
    <source>
        <strain evidence="2">CGMCC 4.7396</strain>
    </source>
</reference>
<dbReference type="Gene3D" id="1.25.40.10">
    <property type="entry name" value="Tetratricopeptide repeat domain"/>
    <property type="match status" value="1"/>
</dbReference>
<proteinExistence type="predicted"/>
<name>A0ABV7Q5K7_9ACTN</name>
<evidence type="ECO:0000313" key="2">
    <source>
        <dbReference type="Proteomes" id="UP001595712"/>
    </source>
</evidence>
<gene>
    <name evidence="1" type="ORF">ACFO8M_21290</name>
</gene>
<organism evidence="1 2">
    <name type="scientific">Glycomyces rhizosphaerae</name>
    <dbReference type="NCBI Taxonomy" id="2054422"/>
    <lineage>
        <taxon>Bacteria</taxon>
        <taxon>Bacillati</taxon>
        <taxon>Actinomycetota</taxon>
        <taxon>Actinomycetes</taxon>
        <taxon>Glycomycetales</taxon>
        <taxon>Glycomycetaceae</taxon>
        <taxon>Glycomyces</taxon>
    </lineage>
</organism>